<dbReference type="AlphaFoldDB" id="A0AAE0CIV2"/>
<evidence type="ECO:0000313" key="1">
    <source>
        <dbReference type="EMBL" id="KAK2652812.1"/>
    </source>
</evidence>
<dbReference type="PANTHER" id="PTHR46328">
    <property type="entry name" value="FAR-RED IMPAIRED RESPONSIVE (FAR1) FAMILY PROTEIN-RELATED"/>
    <property type="match status" value="1"/>
</dbReference>
<evidence type="ECO:0008006" key="3">
    <source>
        <dbReference type="Google" id="ProtNLM"/>
    </source>
</evidence>
<sequence>MNVEQLMAPYVGMFFETMEQARNYYENYGLQEGFWISIRSSSKARLGSNEVTSIKFVCAYQGKYKRSRELVEDEKDDKEITDGICSSVCLFIFTNESVQAS</sequence>
<dbReference type="Proteomes" id="UP001280121">
    <property type="component" value="Unassembled WGS sequence"/>
</dbReference>
<comment type="caution">
    <text evidence="1">The sequence shown here is derived from an EMBL/GenBank/DDBJ whole genome shotgun (WGS) entry which is preliminary data.</text>
</comment>
<reference evidence="1" key="1">
    <citation type="journal article" date="2023" name="Plant J.">
        <title>Genome sequences and population genomics provide insights into the demographic history, inbreeding, and mutation load of two 'living fossil' tree species of Dipteronia.</title>
        <authorList>
            <person name="Feng Y."/>
            <person name="Comes H.P."/>
            <person name="Chen J."/>
            <person name="Zhu S."/>
            <person name="Lu R."/>
            <person name="Zhang X."/>
            <person name="Li P."/>
            <person name="Qiu J."/>
            <person name="Olsen K.M."/>
            <person name="Qiu Y."/>
        </authorList>
    </citation>
    <scope>NUCLEOTIDE SEQUENCE</scope>
    <source>
        <strain evidence="1">KIB01</strain>
    </source>
</reference>
<organism evidence="1 2">
    <name type="scientific">Dipteronia dyeriana</name>
    <dbReference type="NCBI Taxonomy" id="168575"/>
    <lineage>
        <taxon>Eukaryota</taxon>
        <taxon>Viridiplantae</taxon>
        <taxon>Streptophyta</taxon>
        <taxon>Embryophyta</taxon>
        <taxon>Tracheophyta</taxon>
        <taxon>Spermatophyta</taxon>
        <taxon>Magnoliopsida</taxon>
        <taxon>eudicotyledons</taxon>
        <taxon>Gunneridae</taxon>
        <taxon>Pentapetalae</taxon>
        <taxon>rosids</taxon>
        <taxon>malvids</taxon>
        <taxon>Sapindales</taxon>
        <taxon>Sapindaceae</taxon>
        <taxon>Hippocastanoideae</taxon>
        <taxon>Acereae</taxon>
        <taxon>Dipteronia</taxon>
    </lineage>
</organism>
<gene>
    <name evidence="1" type="ORF">Ddye_012668</name>
</gene>
<keyword evidence="2" id="KW-1185">Reference proteome</keyword>
<accession>A0AAE0CIV2</accession>
<evidence type="ECO:0000313" key="2">
    <source>
        <dbReference type="Proteomes" id="UP001280121"/>
    </source>
</evidence>
<protein>
    <recommendedName>
        <fullName evidence="3">FAR1 domain-containing protein</fullName>
    </recommendedName>
</protein>
<dbReference type="PANTHER" id="PTHR46328:SF34">
    <property type="entry name" value="PROTEIN FAR1-RELATED SEQUENCE 5-LIKE"/>
    <property type="match status" value="1"/>
</dbReference>
<name>A0AAE0CIV2_9ROSI</name>
<dbReference type="EMBL" id="JANJYI010000004">
    <property type="protein sequence ID" value="KAK2652812.1"/>
    <property type="molecule type" value="Genomic_DNA"/>
</dbReference>
<proteinExistence type="predicted"/>